<dbReference type="GO" id="GO:0009699">
    <property type="term" value="P:phenylpropanoid biosynthetic process"/>
    <property type="evidence" value="ECO:0007669"/>
    <property type="project" value="UniProtKB-ARBA"/>
</dbReference>
<accession>A0AAN8ULZ7</accession>
<dbReference type="EMBL" id="JBAMMX010000021">
    <property type="protein sequence ID" value="KAK6919343.1"/>
    <property type="molecule type" value="Genomic_DNA"/>
</dbReference>
<evidence type="ECO:0000256" key="3">
    <source>
        <dbReference type="ARBA" id="ARBA00022525"/>
    </source>
</evidence>
<dbReference type="GO" id="GO:0048046">
    <property type="term" value="C:apoplast"/>
    <property type="evidence" value="ECO:0007669"/>
    <property type="project" value="UniProtKB-SubCell"/>
</dbReference>
<comment type="similarity">
    <text evidence="1 4">Belongs to the plant dirigent protein family.</text>
</comment>
<organism evidence="5 6">
    <name type="scientific">Dillenia turbinata</name>
    <dbReference type="NCBI Taxonomy" id="194707"/>
    <lineage>
        <taxon>Eukaryota</taxon>
        <taxon>Viridiplantae</taxon>
        <taxon>Streptophyta</taxon>
        <taxon>Embryophyta</taxon>
        <taxon>Tracheophyta</taxon>
        <taxon>Spermatophyta</taxon>
        <taxon>Magnoliopsida</taxon>
        <taxon>eudicotyledons</taxon>
        <taxon>Gunneridae</taxon>
        <taxon>Pentapetalae</taxon>
        <taxon>Dilleniales</taxon>
        <taxon>Dilleniaceae</taxon>
        <taxon>Dillenia</taxon>
    </lineage>
</organism>
<feature type="chain" id="PRO_5042664922" description="Dirigent protein" evidence="4">
    <location>
        <begin position="23"/>
        <end position="167"/>
    </location>
</feature>
<dbReference type="PANTHER" id="PTHR21495">
    <property type="entry name" value="NUCLEOPORIN-RELATED"/>
    <property type="match status" value="1"/>
</dbReference>
<evidence type="ECO:0000313" key="5">
    <source>
        <dbReference type="EMBL" id="KAK6919343.1"/>
    </source>
</evidence>
<name>A0AAN8ULZ7_9MAGN</name>
<comment type="subcellular location">
    <subcellularLocation>
        <location evidence="4">Secreted</location>
        <location evidence="4">Extracellular space</location>
        <location evidence="4">Apoplast</location>
    </subcellularLocation>
</comment>
<keyword evidence="4" id="KW-0732">Signal</keyword>
<evidence type="ECO:0000256" key="4">
    <source>
        <dbReference type="RuleBase" id="RU363099"/>
    </source>
</evidence>
<dbReference type="InterPro" id="IPR004265">
    <property type="entry name" value="Dirigent"/>
</dbReference>
<dbReference type="Proteomes" id="UP001370490">
    <property type="component" value="Unassembled WGS sequence"/>
</dbReference>
<dbReference type="InterPro" id="IPR044859">
    <property type="entry name" value="Allene_oxi_cyc_Dirigent"/>
</dbReference>
<feature type="signal peptide" evidence="4">
    <location>
        <begin position="1"/>
        <end position="22"/>
    </location>
</feature>
<comment type="function">
    <text evidence="4">Dirigent proteins impart stereoselectivity on the phenoxy radical-coupling reaction, yielding optically active lignans from two molecules of coniferyl alcohol in the biosynthesis of lignans, flavonolignans, and alkaloids and thus plays a central role in plant secondary metabolism.</text>
</comment>
<keyword evidence="6" id="KW-1185">Reference proteome</keyword>
<keyword evidence="4" id="KW-0052">Apoplast</keyword>
<comment type="caution">
    <text evidence="5">The sequence shown here is derived from an EMBL/GenBank/DDBJ whole genome shotgun (WGS) entry which is preliminary data.</text>
</comment>
<reference evidence="5 6" key="1">
    <citation type="submission" date="2023-12" db="EMBL/GenBank/DDBJ databases">
        <title>A high-quality genome assembly for Dillenia turbinata (Dilleniales).</title>
        <authorList>
            <person name="Chanderbali A."/>
        </authorList>
    </citation>
    <scope>NUCLEOTIDE SEQUENCE [LARGE SCALE GENOMIC DNA]</scope>
    <source>
        <strain evidence="5">LSX21</strain>
        <tissue evidence="5">Leaf</tissue>
    </source>
</reference>
<proteinExistence type="inferred from homology"/>
<evidence type="ECO:0000256" key="1">
    <source>
        <dbReference type="ARBA" id="ARBA00010746"/>
    </source>
</evidence>
<dbReference type="Pfam" id="PF03018">
    <property type="entry name" value="Dirigent"/>
    <property type="match status" value="1"/>
</dbReference>
<comment type="subunit">
    <text evidence="2 4">Homodimer.</text>
</comment>
<keyword evidence="3 4" id="KW-0964">Secreted</keyword>
<gene>
    <name evidence="5" type="ORF">RJ641_015247</name>
</gene>
<sequence length="167" mass="18693">MAQTKHIITFLLLLAIVTFSEAAKAPKTTKMVFYWQDWNSTSGTVTNLPSYKSGFGTIYVADDALTESLDRTSTQVGRAHGMYVTSALDGSDFHILMSFVFTSKEYNGSTLEIQGSDRLFEKYREVSIVSGTGKFRLARGFIMMETIFLDIKANNAIIRVNATILRY</sequence>
<evidence type="ECO:0000313" key="6">
    <source>
        <dbReference type="Proteomes" id="UP001370490"/>
    </source>
</evidence>
<evidence type="ECO:0000256" key="2">
    <source>
        <dbReference type="ARBA" id="ARBA00011738"/>
    </source>
</evidence>
<dbReference type="Gene3D" id="2.40.480.10">
    <property type="entry name" value="Allene oxide cyclase-like"/>
    <property type="match status" value="1"/>
</dbReference>
<dbReference type="AlphaFoldDB" id="A0AAN8ULZ7"/>
<protein>
    <recommendedName>
        <fullName evidence="4">Dirigent protein</fullName>
    </recommendedName>
</protein>